<accession>A0ABS0IFS6</accession>
<dbReference type="Proteomes" id="UP000597617">
    <property type="component" value="Unassembled WGS sequence"/>
</dbReference>
<organism evidence="2 3">
    <name type="scientific">Hymenobacter jeongseonensis</name>
    <dbReference type="NCBI Taxonomy" id="2791027"/>
    <lineage>
        <taxon>Bacteria</taxon>
        <taxon>Pseudomonadati</taxon>
        <taxon>Bacteroidota</taxon>
        <taxon>Cytophagia</taxon>
        <taxon>Cytophagales</taxon>
        <taxon>Hymenobacteraceae</taxon>
        <taxon>Hymenobacter</taxon>
    </lineage>
</organism>
<reference evidence="2 3" key="1">
    <citation type="submission" date="2020-11" db="EMBL/GenBank/DDBJ databases">
        <authorList>
            <person name="Kim M.K."/>
        </authorList>
    </citation>
    <scope>NUCLEOTIDE SEQUENCE [LARGE SCALE GENOMIC DNA]</scope>
    <source>
        <strain evidence="2 3">BT683</strain>
    </source>
</reference>
<evidence type="ECO:0000313" key="3">
    <source>
        <dbReference type="Proteomes" id="UP000597617"/>
    </source>
</evidence>
<keyword evidence="1" id="KW-1133">Transmembrane helix</keyword>
<evidence type="ECO:0008006" key="4">
    <source>
        <dbReference type="Google" id="ProtNLM"/>
    </source>
</evidence>
<feature type="transmembrane region" description="Helical" evidence="1">
    <location>
        <begin position="42"/>
        <end position="60"/>
    </location>
</feature>
<feature type="transmembrane region" description="Helical" evidence="1">
    <location>
        <begin position="6"/>
        <end position="30"/>
    </location>
</feature>
<dbReference type="RefSeq" id="WP_196281587.1">
    <property type="nucleotide sequence ID" value="NZ_JADQDQ010000003.1"/>
</dbReference>
<feature type="transmembrane region" description="Helical" evidence="1">
    <location>
        <begin position="188"/>
        <end position="206"/>
    </location>
</feature>
<feature type="transmembrane region" description="Helical" evidence="1">
    <location>
        <begin position="66"/>
        <end position="85"/>
    </location>
</feature>
<gene>
    <name evidence="2" type="ORF">I2I05_07315</name>
</gene>
<evidence type="ECO:0000256" key="1">
    <source>
        <dbReference type="SAM" id="Phobius"/>
    </source>
</evidence>
<dbReference type="EMBL" id="JADQDQ010000003">
    <property type="protein sequence ID" value="MBF9237202.1"/>
    <property type="molecule type" value="Genomic_DNA"/>
</dbReference>
<feature type="transmembrane region" description="Helical" evidence="1">
    <location>
        <begin position="160"/>
        <end position="182"/>
    </location>
</feature>
<name>A0ABS0IFS6_9BACT</name>
<evidence type="ECO:0000313" key="2">
    <source>
        <dbReference type="EMBL" id="MBF9237202.1"/>
    </source>
</evidence>
<protein>
    <recommendedName>
        <fullName evidence="4">DUF2306 domain-containing protein</fullName>
    </recommendedName>
</protein>
<keyword evidence="1" id="KW-0812">Transmembrane</keyword>
<keyword evidence="1" id="KW-0472">Membrane</keyword>
<comment type="caution">
    <text evidence="2">The sequence shown here is derived from an EMBL/GenBank/DDBJ whole genome shotgun (WGS) entry which is preliminary data.</text>
</comment>
<sequence>METLHHFNIGLHIVSGSLALLLGLGPLLVRKGGAAHVRLGHWFLRVMAVVLLTAVLGLAVFNFRPFLLTVVLLSVYQAWSGYRVLRTRDTGPTAIDAAVTLAFLVGSVGFLVGLNRSPLVWSPVVIYSTMGYLAALLVYDLARFRFRKWWRHGGWLYDHLWKMIGSYFALVAAFTGTVLPQFKPYSQFLPSMLGMAMQVGFVLYYGRLARRRAALLA</sequence>
<feature type="transmembrane region" description="Helical" evidence="1">
    <location>
        <begin position="120"/>
        <end position="139"/>
    </location>
</feature>
<proteinExistence type="predicted"/>
<feature type="transmembrane region" description="Helical" evidence="1">
    <location>
        <begin position="97"/>
        <end position="114"/>
    </location>
</feature>
<keyword evidence="3" id="KW-1185">Reference proteome</keyword>